<reference evidence="1 2" key="1">
    <citation type="submission" date="2013-11" db="EMBL/GenBank/DDBJ databases">
        <title>Genome sequence of elephant endotheliotropic herpesvirus 5.</title>
        <authorList>
            <person name="Wilkie G.S."/>
            <person name="Davison A.J."/>
            <person name="Denk D."/>
            <person name="Kerr K."/>
            <person name="Redrobe S."/>
            <person name="Steinbach F."/>
            <person name="Dastjerdi A."/>
        </authorList>
    </citation>
    <scope>NUCLEOTIDE SEQUENCE [LARGE SCALE GENOMIC DNA]</scope>
    <source>
        <strain evidence="1 2">Vijay</strain>
    </source>
</reference>
<dbReference type="OrthoDB" id="38167at10239"/>
<accession>A0A075CZR3</accession>
<sequence>MKGKAGSAPKQIFSYVSAGVNPDTPRRHCLPHISYASGLDDGLKWSQGAFSYVSTIDLEEWFLDPKWPPFLC</sequence>
<dbReference type="RefSeq" id="YP_009052052.1">
    <property type="nucleotide sequence ID" value="NC_024696.1"/>
</dbReference>
<name>A0A075CZR3_9BETA</name>
<evidence type="ECO:0000313" key="2">
    <source>
        <dbReference type="Proteomes" id="UP000152474"/>
    </source>
</evidence>
<organism evidence="1 2">
    <name type="scientific">Elephant endotheliotropic herpesvirus 5</name>
    <dbReference type="NCBI Taxonomy" id="768738"/>
    <lineage>
        <taxon>Viruses</taxon>
        <taxon>Duplodnaviria</taxon>
        <taxon>Heunggongvirae</taxon>
        <taxon>Peploviricota</taxon>
        <taxon>Herviviricetes</taxon>
        <taxon>Herpesvirales</taxon>
        <taxon>Orthoherpesviridae</taxon>
        <taxon>Betaherpesvirinae</taxon>
        <taxon>Proboscivirus</taxon>
    </lineage>
</organism>
<dbReference type="GeneID" id="20098521"/>
<protein>
    <submittedName>
        <fullName evidence="1">Protein EE30A</fullName>
    </submittedName>
</protein>
<keyword evidence="2" id="KW-1185">Reference proteome</keyword>
<dbReference type="Proteomes" id="UP000152474">
    <property type="component" value="Segment"/>
</dbReference>
<evidence type="ECO:0000313" key="1">
    <source>
        <dbReference type="EMBL" id="AHC02794.1"/>
    </source>
</evidence>
<gene>
    <name evidence="1" type="primary">EE30A</name>
</gene>
<proteinExistence type="predicted"/>
<dbReference type="EMBL" id="KF921519">
    <property type="protein sequence ID" value="AHC02794.1"/>
    <property type="molecule type" value="Genomic_DNA"/>
</dbReference>
<dbReference type="KEGG" id="vg:20098521"/>